<proteinExistence type="predicted"/>
<protein>
    <submittedName>
        <fullName evidence="2">Arb2 domain-containing protein</fullName>
    </submittedName>
</protein>
<dbReference type="EMBL" id="JAACLJ010000002">
    <property type="protein sequence ID" value="KAF4592208.1"/>
    <property type="molecule type" value="Genomic_DNA"/>
</dbReference>
<evidence type="ECO:0000313" key="3">
    <source>
        <dbReference type="Proteomes" id="UP000562929"/>
    </source>
</evidence>
<keyword evidence="3" id="KW-1185">Reference proteome</keyword>
<organism evidence="2 3">
    <name type="scientific">Ophiocordyceps camponoti-floridani</name>
    <dbReference type="NCBI Taxonomy" id="2030778"/>
    <lineage>
        <taxon>Eukaryota</taxon>
        <taxon>Fungi</taxon>
        <taxon>Dikarya</taxon>
        <taxon>Ascomycota</taxon>
        <taxon>Pezizomycotina</taxon>
        <taxon>Sordariomycetes</taxon>
        <taxon>Hypocreomycetidae</taxon>
        <taxon>Hypocreales</taxon>
        <taxon>Ophiocordycipitaceae</taxon>
        <taxon>Ophiocordyceps</taxon>
    </lineage>
</organism>
<dbReference type="AlphaFoldDB" id="A0A8H4QAI5"/>
<reference evidence="2 3" key="1">
    <citation type="journal article" date="2020" name="G3 (Bethesda)">
        <title>Genetic Underpinnings of Host Manipulation by Ophiocordyceps as Revealed by Comparative Transcriptomics.</title>
        <authorList>
            <person name="Will I."/>
            <person name="Das B."/>
            <person name="Trinh T."/>
            <person name="Brachmann A."/>
            <person name="Ohm R.A."/>
            <person name="de Bekker C."/>
        </authorList>
    </citation>
    <scope>NUCLEOTIDE SEQUENCE [LARGE SCALE GENOMIC DNA]</scope>
    <source>
        <strain evidence="2 3">EC05</strain>
    </source>
</reference>
<evidence type="ECO:0000256" key="1">
    <source>
        <dbReference type="SAM" id="MobiDB-lite"/>
    </source>
</evidence>
<dbReference type="OrthoDB" id="5084700at2759"/>
<feature type="compositionally biased region" description="Polar residues" evidence="1">
    <location>
        <begin position="102"/>
        <end position="112"/>
    </location>
</feature>
<feature type="compositionally biased region" description="Basic residues" evidence="1">
    <location>
        <begin position="13"/>
        <end position="22"/>
    </location>
</feature>
<sequence>MSLNPKAAPLEKHRSRGRFHAPRLRDAIRLYEALTRQDDKAGARDTSSTQSAKIAGDAAQHRTSNPESRLRWGHSRLVRKLSRRLGTKDTQQDGTTAKGGLRQQSPGQQQTCRLPEPRDEASSRERISHGGATLVAQASCALEQPRPVRANEIQQLLSLCRGSHVASPTGWRGRRGRSQWDYC</sequence>
<name>A0A8H4QAI5_9HYPO</name>
<gene>
    <name evidence="2" type="ORF">GQ602_002507</name>
</gene>
<dbReference type="Proteomes" id="UP000562929">
    <property type="component" value="Unassembled WGS sequence"/>
</dbReference>
<accession>A0A8H4QAI5</accession>
<feature type="compositionally biased region" description="Basic and acidic residues" evidence="1">
    <location>
        <begin position="23"/>
        <end position="43"/>
    </location>
</feature>
<evidence type="ECO:0000313" key="2">
    <source>
        <dbReference type="EMBL" id="KAF4592208.1"/>
    </source>
</evidence>
<comment type="caution">
    <text evidence="2">The sequence shown here is derived from an EMBL/GenBank/DDBJ whole genome shotgun (WGS) entry which is preliminary data.</text>
</comment>
<feature type="region of interest" description="Disordered" evidence="1">
    <location>
        <begin position="1"/>
        <end position="121"/>
    </location>
</feature>
<feature type="compositionally biased region" description="Basic residues" evidence="1">
    <location>
        <begin position="71"/>
        <end position="85"/>
    </location>
</feature>